<comment type="catalytic activity">
    <reaction evidence="14 15">
        <text>N-succinyl-(2S,6S)-2,6-diaminopimelate + H2O = (2S,6S)-2,6-diaminopimelate + succinate</text>
        <dbReference type="Rhea" id="RHEA:22608"/>
        <dbReference type="ChEBI" id="CHEBI:15377"/>
        <dbReference type="ChEBI" id="CHEBI:30031"/>
        <dbReference type="ChEBI" id="CHEBI:57609"/>
        <dbReference type="ChEBI" id="CHEBI:58087"/>
        <dbReference type="EC" id="3.5.1.18"/>
    </reaction>
</comment>
<feature type="binding site" evidence="15">
    <location>
        <position position="349"/>
    </location>
    <ligand>
        <name>Zn(2+)</name>
        <dbReference type="ChEBI" id="CHEBI:29105"/>
        <label>2</label>
    </ligand>
</feature>
<dbReference type="GO" id="GO:0019877">
    <property type="term" value="P:diaminopimelate biosynthetic process"/>
    <property type="evidence" value="ECO:0007669"/>
    <property type="project" value="UniProtKB-UniRule"/>
</dbReference>
<feature type="active site" evidence="15">
    <location>
        <position position="68"/>
    </location>
</feature>
<evidence type="ECO:0000256" key="7">
    <source>
        <dbReference type="ARBA" id="ARBA00022723"/>
    </source>
</evidence>
<feature type="domain" description="Peptidase M20 dimerisation" evidence="16">
    <location>
        <begin position="175"/>
        <end position="282"/>
    </location>
</feature>
<evidence type="ECO:0000256" key="9">
    <source>
        <dbReference type="ARBA" id="ARBA00022833"/>
    </source>
</evidence>
<evidence type="ECO:0000256" key="11">
    <source>
        <dbReference type="ARBA" id="ARBA00023154"/>
    </source>
</evidence>
<comment type="cofactor">
    <cofactor evidence="15">
        <name>Zn(2+)</name>
        <dbReference type="ChEBI" id="CHEBI:29105"/>
    </cofactor>
    <cofactor evidence="15">
        <name>Co(2+)</name>
        <dbReference type="ChEBI" id="CHEBI:48828"/>
    </cofactor>
    <text evidence="15">Binds 2 Zn(2+) or Co(2+) ions per subunit.</text>
</comment>
<keyword evidence="9 15" id="KW-0862">Zinc</keyword>
<feature type="binding site" evidence="15">
    <location>
        <position position="99"/>
    </location>
    <ligand>
        <name>Zn(2+)</name>
        <dbReference type="ChEBI" id="CHEBI:29105"/>
        <label>1</label>
    </ligand>
</feature>
<evidence type="ECO:0000259" key="16">
    <source>
        <dbReference type="Pfam" id="PF07687"/>
    </source>
</evidence>
<evidence type="ECO:0000256" key="6">
    <source>
        <dbReference type="ARBA" id="ARBA00022605"/>
    </source>
</evidence>
<keyword evidence="10 15" id="KW-0220">Diaminopimelate biosynthesis</keyword>
<evidence type="ECO:0000256" key="4">
    <source>
        <dbReference type="ARBA" id="ARBA00011921"/>
    </source>
</evidence>
<dbReference type="GO" id="GO:0008270">
    <property type="term" value="F:zinc ion binding"/>
    <property type="evidence" value="ECO:0007669"/>
    <property type="project" value="UniProtKB-UniRule"/>
</dbReference>
<keyword evidence="12 15" id="KW-0170">Cobalt</keyword>
<comment type="function">
    <text evidence="15">Catalyzes the hydrolysis of N-succinyl-L,L-diaminopimelic acid (SDAP), forming succinate and LL-2,6-diaminopimelate (DAP), an intermediate involved in the bacterial biosynthesis of lysine and meso-diaminopimelic acid, an essential component of bacterial cell walls.</text>
</comment>
<dbReference type="InterPro" id="IPR005941">
    <property type="entry name" value="DapE_proteobac"/>
</dbReference>
<dbReference type="InterPro" id="IPR002933">
    <property type="entry name" value="Peptidase_M20"/>
</dbReference>
<keyword evidence="8 15" id="KW-0378">Hydrolase</keyword>
<gene>
    <name evidence="15 17" type="primary">dapE</name>
    <name evidence="17" type="ORF">NFC81_10665</name>
</gene>
<dbReference type="EMBL" id="CP101717">
    <property type="protein sequence ID" value="WLD57180.1"/>
    <property type="molecule type" value="Genomic_DNA"/>
</dbReference>
<dbReference type="SUPFAM" id="SSF55031">
    <property type="entry name" value="Bacterial exopeptidase dimerisation domain"/>
    <property type="match status" value="1"/>
</dbReference>
<dbReference type="InterPro" id="IPR036264">
    <property type="entry name" value="Bact_exopeptidase_dim_dom"/>
</dbReference>
<dbReference type="SUPFAM" id="SSF53187">
    <property type="entry name" value="Zn-dependent exopeptidases"/>
    <property type="match status" value="1"/>
</dbReference>
<organism evidence="17">
    <name type="scientific">Salinispirillum sp. LH 10-3-1</name>
    <dbReference type="NCBI Taxonomy" id="2952525"/>
    <lineage>
        <taxon>Bacteria</taxon>
        <taxon>Pseudomonadati</taxon>
        <taxon>Pseudomonadota</taxon>
        <taxon>Gammaproteobacteria</taxon>
        <taxon>Oceanospirillales</taxon>
        <taxon>Saccharospirillaceae</taxon>
        <taxon>Salinispirillum</taxon>
    </lineage>
</organism>
<reference evidence="17" key="1">
    <citation type="submission" date="2022-07" db="EMBL/GenBank/DDBJ databases">
        <title>Complete genome sequence of Salinispirillum sp. LH10-3-1 capable of multiple carbohydrate inversion isolated from a soda lake.</title>
        <authorList>
            <person name="Liu J."/>
            <person name="Zhai Y."/>
            <person name="Zhang H."/>
            <person name="Yang H."/>
            <person name="Qu J."/>
            <person name="Li J."/>
        </authorList>
    </citation>
    <scope>NUCLEOTIDE SEQUENCE</scope>
    <source>
        <strain evidence="17">LH 10-3-1</strain>
    </source>
</reference>
<keyword evidence="7 15" id="KW-0479">Metal-binding</keyword>
<dbReference type="InterPro" id="IPR050072">
    <property type="entry name" value="Peptidase_M20A"/>
</dbReference>
<evidence type="ECO:0000256" key="10">
    <source>
        <dbReference type="ARBA" id="ARBA00022915"/>
    </source>
</evidence>
<name>A0AB38YE52_9GAMM</name>
<dbReference type="EC" id="3.5.1.18" evidence="4 15"/>
<dbReference type="GO" id="GO:0050897">
    <property type="term" value="F:cobalt ion binding"/>
    <property type="evidence" value="ECO:0007669"/>
    <property type="project" value="UniProtKB-UniRule"/>
</dbReference>
<keyword evidence="6 15" id="KW-0028">Amino-acid biosynthesis</keyword>
<comment type="similarity">
    <text evidence="2 15">Belongs to the peptidase M20A family. DapE subfamily.</text>
</comment>
<dbReference type="NCBIfam" id="TIGR01246">
    <property type="entry name" value="dapE_proteo"/>
    <property type="match status" value="1"/>
</dbReference>
<dbReference type="GO" id="GO:0006526">
    <property type="term" value="P:L-arginine biosynthetic process"/>
    <property type="evidence" value="ECO:0007669"/>
    <property type="project" value="TreeGrafter"/>
</dbReference>
<dbReference type="PROSITE" id="PS00759">
    <property type="entry name" value="ARGE_DAPE_CPG2_2"/>
    <property type="match status" value="1"/>
</dbReference>
<keyword evidence="11 15" id="KW-0457">Lysine biosynthesis</keyword>
<evidence type="ECO:0000256" key="13">
    <source>
        <dbReference type="ARBA" id="ARBA00031891"/>
    </source>
</evidence>
<dbReference type="CDD" id="cd03891">
    <property type="entry name" value="M20_DapE_proteobac"/>
    <property type="match status" value="1"/>
</dbReference>
<dbReference type="InterPro" id="IPR001261">
    <property type="entry name" value="ArgE/DapE_CS"/>
</dbReference>
<evidence type="ECO:0000256" key="12">
    <source>
        <dbReference type="ARBA" id="ARBA00023285"/>
    </source>
</evidence>
<comment type="subunit">
    <text evidence="3 15">Homodimer.</text>
</comment>
<dbReference type="PANTHER" id="PTHR43808">
    <property type="entry name" value="ACETYLORNITHINE DEACETYLASE"/>
    <property type="match status" value="1"/>
</dbReference>
<feature type="binding site" evidence="15">
    <location>
        <position position="66"/>
    </location>
    <ligand>
        <name>Zn(2+)</name>
        <dbReference type="ChEBI" id="CHEBI:29105"/>
        <label>1</label>
    </ligand>
</feature>
<dbReference type="RefSeq" id="WP_304994468.1">
    <property type="nucleotide sequence ID" value="NZ_CP101717.1"/>
</dbReference>
<accession>A0AB38YE52</accession>
<sequence>MSKTLELARALIQRPSVTPDDAGCQQLMADRLAAVGFTIERMDFEDVQNLWATHGTEGPVMAFAGHTDVVPTGDVNKWTHPPYDAVVADGILHGRGAADMKGSLASMVVACERFVTEFPQHRGKIGMLITSDEEGHAYHGTVKVVEALKERGDHIDMALVGEPSSTTKVGDIIKNGRRGSLLGFLTIHGKQGHVAYPHLAQNPIHLLAPALAELATTEWDQGNEFFPATSFQVANFNSGTGATNVIPGDATLQFSFRFSTEVTAEELEARVRSILDQHGLKYDLTCELKGMPFLTAQGALVDAVVQAVRDVRDHTPELSTAGGTSDGRFIAAIMGSQVVELGPVNKTIHQVDEQVSVEDLDLLTEMYYRMLIKLFA</sequence>
<evidence type="ECO:0000313" key="17">
    <source>
        <dbReference type="EMBL" id="WLD57180.1"/>
    </source>
</evidence>
<dbReference type="GO" id="GO:0009014">
    <property type="term" value="F:succinyl-diaminopimelate desuccinylase activity"/>
    <property type="evidence" value="ECO:0007669"/>
    <property type="project" value="UniProtKB-UniRule"/>
</dbReference>
<comment type="pathway">
    <text evidence="1 15">Amino-acid biosynthesis; L-lysine biosynthesis via DAP pathway; LL-2,6-diaminopimelate from (S)-tetrahydrodipicolinate (succinylase route): step 3/3.</text>
</comment>
<dbReference type="Pfam" id="PF01546">
    <property type="entry name" value="Peptidase_M20"/>
    <property type="match status" value="1"/>
</dbReference>
<feature type="binding site" evidence="15">
    <location>
        <position position="162"/>
    </location>
    <ligand>
        <name>Zn(2+)</name>
        <dbReference type="ChEBI" id="CHEBI:29105"/>
        <label>1</label>
    </ligand>
</feature>
<dbReference type="GO" id="GO:0008777">
    <property type="term" value="F:acetylornithine deacetylase activity"/>
    <property type="evidence" value="ECO:0007669"/>
    <property type="project" value="TreeGrafter"/>
</dbReference>
<proteinExistence type="inferred from homology"/>
<dbReference type="Pfam" id="PF07687">
    <property type="entry name" value="M20_dimer"/>
    <property type="match status" value="1"/>
</dbReference>
<feature type="binding site" evidence="15">
    <location>
        <position position="134"/>
    </location>
    <ligand>
        <name>Zn(2+)</name>
        <dbReference type="ChEBI" id="CHEBI:29105"/>
        <label>2</label>
    </ligand>
</feature>
<evidence type="ECO:0000256" key="15">
    <source>
        <dbReference type="HAMAP-Rule" id="MF_01690"/>
    </source>
</evidence>
<evidence type="ECO:0000256" key="5">
    <source>
        <dbReference type="ARBA" id="ARBA00022391"/>
    </source>
</evidence>
<feature type="active site" description="Proton acceptor" evidence="15">
    <location>
        <position position="133"/>
    </location>
</feature>
<protein>
    <recommendedName>
        <fullName evidence="5 15">Succinyl-diaminopimelate desuccinylase</fullName>
        <shortName evidence="15">SDAP desuccinylase</shortName>
        <ecNumber evidence="4 15">3.5.1.18</ecNumber>
    </recommendedName>
    <alternativeName>
        <fullName evidence="13 15">N-succinyl-LL-2,6-diaminoheptanedioate amidohydrolase</fullName>
    </alternativeName>
</protein>
<evidence type="ECO:0000256" key="1">
    <source>
        <dbReference type="ARBA" id="ARBA00005130"/>
    </source>
</evidence>
<dbReference type="Gene3D" id="3.40.630.10">
    <property type="entry name" value="Zn peptidases"/>
    <property type="match status" value="2"/>
</dbReference>
<evidence type="ECO:0000256" key="14">
    <source>
        <dbReference type="ARBA" id="ARBA00051301"/>
    </source>
</evidence>
<evidence type="ECO:0000256" key="3">
    <source>
        <dbReference type="ARBA" id="ARBA00011738"/>
    </source>
</evidence>
<dbReference type="FunFam" id="3.40.630.10:FF:000005">
    <property type="entry name" value="Succinyl-diaminopimelate desuccinylase"/>
    <property type="match status" value="1"/>
</dbReference>
<dbReference type="AlphaFoldDB" id="A0AB38YE52"/>
<dbReference type="HAMAP" id="MF_01690">
    <property type="entry name" value="DapE"/>
    <property type="match status" value="1"/>
</dbReference>
<dbReference type="GO" id="GO:0009089">
    <property type="term" value="P:lysine biosynthetic process via diaminopimelate"/>
    <property type="evidence" value="ECO:0007669"/>
    <property type="project" value="UniProtKB-UniRule"/>
</dbReference>
<feature type="binding site" evidence="15">
    <location>
        <position position="99"/>
    </location>
    <ligand>
        <name>Zn(2+)</name>
        <dbReference type="ChEBI" id="CHEBI:29105"/>
        <label>2</label>
    </ligand>
</feature>
<evidence type="ECO:0000256" key="8">
    <source>
        <dbReference type="ARBA" id="ARBA00022801"/>
    </source>
</evidence>
<dbReference type="InterPro" id="IPR011650">
    <property type="entry name" value="Peptidase_M20_dimer"/>
</dbReference>
<evidence type="ECO:0000256" key="2">
    <source>
        <dbReference type="ARBA" id="ARBA00006746"/>
    </source>
</evidence>
<dbReference type="PANTHER" id="PTHR43808:SF31">
    <property type="entry name" value="N-ACETYL-L-CITRULLINE DEACETYLASE"/>
    <property type="match status" value="1"/>
</dbReference>
<dbReference type="NCBIfam" id="NF009557">
    <property type="entry name" value="PRK13009.1"/>
    <property type="match status" value="1"/>
</dbReference>